<keyword evidence="4" id="KW-0472">Membrane</keyword>
<feature type="compositionally biased region" description="Basic residues" evidence="6">
    <location>
        <begin position="502"/>
        <end position="522"/>
    </location>
</feature>
<feature type="compositionally biased region" description="Polar residues" evidence="6">
    <location>
        <begin position="873"/>
        <end position="885"/>
    </location>
</feature>
<feature type="compositionally biased region" description="Low complexity" evidence="6">
    <location>
        <begin position="468"/>
        <end position="501"/>
    </location>
</feature>
<dbReference type="InterPro" id="IPR012919">
    <property type="entry name" value="SUN_dom"/>
</dbReference>
<dbReference type="PANTHER" id="PTHR12953">
    <property type="entry name" value="MEMBRANE PROTEIN CH1 RELATED"/>
    <property type="match status" value="1"/>
</dbReference>
<feature type="compositionally biased region" description="Acidic residues" evidence="6">
    <location>
        <begin position="1069"/>
        <end position="1085"/>
    </location>
</feature>
<dbReference type="PANTHER" id="PTHR12953:SF0">
    <property type="entry name" value="SUN DOMAIN-CONTAINING OSSIFICATION FACTOR"/>
    <property type="match status" value="1"/>
</dbReference>
<feature type="region of interest" description="Disordered" evidence="6">
    <location>
        <begin position="379"/>
        <end position="452"/>
    </location>
</feature>
<feature type="compositionally biased region" description="Basic and acidic residues" evidence="6">
    <location>
        <begin position="735"/>
        <end position="766"/>
    </location>
</feature>
<feature type="region of interest" description="Disordered" evidence="6">
    <location>
        <begin position="677"/>
        <end position="698"/>
    </location>
</feature>
<feature type="compositionally biased region" description="Basic and acidic residues" evidence="6">
    <location>
        <begin position="85"/>
        <end position="99"/>
    </location>
</feature>
<evidence type="ECO:0000256" key="3">
    <source>
        <dbReference type="ARBA" id="ARBA00022989"/>
    </source>
</evidence>
<evidence type="ECO:0000313" key="9">
    <source>
        <dbReference type="EMBL" id="KAK7451073.1"/>
    </source>
</evidence>
<feature type="compositionally biased region" description="Low complexity" evidence="6">
    <location>
        <begin position="815"/>
        <end position="826"/>
    </location>
</feature>
<feature type="compositionally biased region" description="Low complexity" evidence="6">
    <location>
        <begin position="394"/>
        <end position="408"/>
    </location>
</feature>
<feature type="compositionally biased region" description="Polar residues" evidence="6">
    <location>
        <begin position="921"/>
        <end position="931"/>
    </location>
</feature>
<keyword evidence="3" id="KW-1133">Transmembrane helix</keyword>
<evidence type="ECO:0000256" key="7">
    <source>
        <dbReference type="SAM" id="SignalP"/>
    </source>
</evidence>
<keyword evidence="5" id="KW-0175">Coiled coil</keyword>
<evidence type="ECO:0000256" key="4">
    <source>
        <dbReference type="ARBA" id="ARBA00023136"/>
    </source>
</evidence>
<feature type="compositionally biased region" description="Basic residues" evidence="6">
    <location>
        <begin position="957"/>
        <end position="975"/>
    </location>
</feature>
<feature type="compositionally biased region" description="Basic and acidic residues" evidence="6">
    <location>
        <begin position="976"/>
        <end position="987"/>
    </location>
</feature>
<evidence type="ECO:0000256" key="1">
    <source>
        <dbReference type="ARBA" id="ARBA00004308"/>
    </source>
</evidence>
<keyword evidence="2" id="KW-0812">Transmembrane</keyword>
<comment type="caution">
    <text evidence="9">The sequence shown here is derived from an EMBL/GenBank/DDBJ whole genome shotgun (WGS) entry which is preliminary data.</text>
</comment>
<proteinExistence type="predicted"/>
<dbReference type="InterPro" id="IPR045120">
    <property type="entry name" value="Suco/Slp1-like"/>
</dbReference>
<organism evidence="9 10">
    <name type="scientific">Marasmiellus scandens</name>
    <dbReference type="NCBI Taxonomy" id="2682957"/>
    <lineage>
        <taxon>Eukaryota</taxon>
        <taxon>Fungi</taxon>
        <taxon>Dikarya</taxon>
        <taxon>Basidiomycota</taxon>
        <taxon>Agaricomycotina</taxon>
        <taxon>Agaricomycetes</taxon>
        <taxon>Agaricomycetidae</taxon>
        <taxon>Agaricales</taxon>
        <taxon>Marasmiineae</taxon>
        <taxon>Omphalotaceae</taxon>
        <taxon>Marasmiellus</taxon>
    </lineage>
</organism>
<dbReference type="PROSITE" id="PS51469">
    <property type="entry name" value="SUN"/>
    <property type="match status" value="1"/>
</dbReference>
<accession>A0ABR1J8G7</accession>
<dbReference type="Pfam" id="PF07738">
    <property type="entry name" value="Sad1_UNC"/>
    <property type="match status" value="1"/>
</dbReference>
<feature type="region of interest" description="Disordered" evidence="6">
    <location>
        <begin position="851"/>
        <end position="1085"/>
    </location>
</feature>
<feature type="region of interest" description="Disordered" evidence="6">
    <location>
        <begin position="805"/>
        <end position="835"/>
    </location>
</feature>
<feature type="chain" id="PRO_5045633346" description="SUN domain-containing protein" evidence="7">
    <location>
        <begin position="18"/>
        <end position="1085"/>
    </location>
</feature>
<feature type="region of interest" description="Disordered" evidence="6">
    <location>
        <begin position="468"/>
        <end position="552"/>
    </location>
</feature>
<feature type="signal peptide" evidence="7">
    <location>
        <begin position="1"/>
        <end position="17"/>
    </location>
</feature>
<feature type="compositionally biased region" description="Basic and acidic residues" evidence="6">
    <location>
        <begin position="108"/>
        <end position="119"/>
    </location>
</feature>
<protein>
    <recommendedName>
        <fullName evidence="8">SUN domain-containing protein</fullName>
    </recommendedName>
</protein>
<comment type="subcellular location">
    <subcellularLocation>
        <location evidence="1">Endomembrane system</location>
    </subcellularLocation>
</comment>
<feature type="region of interest" description="Disordered" evidence="6">
    <location>
        <begin position="85"/>
        <end position="127"/>
    </location>
</feature>
<dbReference type="Proteomes" id="UP001498398">
    <property type="component" value="Unassembled WGS sequence"/>
</dbReference>
<evidence type="ECO:0000256" key="6">
    <source>
        <dbReference type="SAM" id="MobiDB-lite"/>
    </source>
</evidence>
<evidence type="ECO:0000259" key="8">
    <source>
        <dbReference type="PROSITE" id="PS51469"/>
    </source>
</evidence>
<evidence type="ECO:0000256" key="5">
    <source>
        <dbReference type="SAM" id="Coils"/>
    </source>
</evidence>
<feature type="coiled-coil region" evidence="5">
    <location>
        <begin position="601"/>
        <end position="631"/>
    </location>
</feature>
<feature type="region of interest" description="Disordered" evidence="6">
    <location>
        <begin position="726"/>
        <end position="792"/>
    </location>
</feature>
<dbReference type="EMBL" id="JBANRG010000032">
    <property type="protein sequence ID" value="KAK7451073.1"/>
    <property type="molecule type" value="Genomic_DNA"/>
</dbReference>
<keyword evidence="10" id="KW-1185">Reference proteome</keyword>
<name>A0ABR1J8G7_9AGAR</name>
<feature type="compositionally biased region" description="Basic and acidic residues" evidence="6">
    <location>
        <begin position="779"/>
        <end position="792"/>
    </location>
</feature>
<evidence type="ECO:0000313" key="10">
    <source>
        <dbReference type="Proteomes" id="UP001498398"/>
    </source>
</evidence>
<feature type="domain" description="SUN" evidence="8">
    <location>
        <begin position="124"/>
        <end position="300"/>
    </location>
</feature>
<gene>
    <name evidence="9" type="ORF">VKT23_012748</name>
</gene>
<feature type="compositionally biased region" description="Low complexity" evidence="6">
    <location>
        <begin position="417"/>
        <end position="444"/>
    </location>
</feature>
<reference evidence="9 10" key="1">
    <citation type="submission" date="2024-01" db="EMBL/GenBank/DDBJ databases">
        <title>A draft genome for the cacao thread blight pathogen Marasmiellus scandens.</title>
        <authorList>
            <person name="Baruah I.K."/>
            <person name="Leung J."/>
            <person name="Bukari Y."/>
            <person name="Amoako-Attah I."/>
            <person name="Meinhardt L.W."/>
            <person name="Bailey B.A."/>
            <person name="Cohen S.P."/>
        </authorList>
    </citation>
    <scope>NUCLEOTIDE SEQUENCE [LARGE SCALE GENOMIC DNA]</scope>
    <source>
        <strain evidence="9 10">GH-19</strain>
    </source>
</reference>
<evidence type="ECO:0000256" key="2">
    <source>
        <dbReference type="ARBA" id="ARBA00022692"/>
    </source>
</evidence>
<keyword evidence="7" id="KW-0732">Signal</keyword>
<feature type="compositionally biased region" description="Low complexity" evidence="6">
    <location>
        <begin position="1018"/>
        <end position="1029"/>
    </location>
</feature>
<sequence length="1085" mass="119362">MLPVSLLFFLFSSPVLSFSFNDSFAIKSAPKTPQNQFHAISVHAPKKEEPPVCCLVPLSPIPSEGEPVEEEPEEVLLSFGEWKERERQMEQKQPKEKDGVAPSLAEENDTHSTDEHALEDPPEGATELLPTELPEWVSPHFQVPLVDRFNYASLDCSARVHASHRSAKSPSSILSSKRDRYMLSPCAGKGGNINELQFVVVELCEDIRIDTVQLANFEFFSGVFKDFTVSVAKSYLGETKKQVWVHAGTYRAKNVRGVQSFHPPRSLTDFYRVIRIDFHSHYSNEYYCPISLLRVYGLTHLEEWKWEMWEAESMANGREAPRLEITQLVSEDETSSMTDETLDSDVAGDTTSSSIYIVGVTSTSTSSTSESSAGLETSSAVSTVSSQHSETGTSISSAKLSSAPSSVSTQSKPILAVSSTPSSSTSSSAPTSSVISTSHSRSVSGNELSSSAVHSTIDTSTAITGSGSISLNTSSPPSHASSSSLSSPSSPISAHSSNVSHSHSHSSSHSHPHASHSSHSHSHSPLSVTQIHTQSHVPHASPMPGVSSGGGESIYRTIMNRLGALEGNHSLYTRYVEQQTTTIRGMLSRLSEDVGRLEAIRRSQAATLNRLERDRRQRERERAERKRMEVEFIELMSRVEYLSDEITLEKRLGIAQLCILLTVIVFMGLTRGSRGEVEHHQHSSQQGHRLMRSRGRWSGDLREMMSTSSGLREWGKRQLKLSFSGFGRSRSTSASEERAREEVDLGEDLLSKTEVQETKMKREGKESSPGLSPKFEFPSPKHKDTGHDNDNDDISRLEAALRTAPPSLGFDLDDSSSSSYYTSRSPSNDRDLGPEHSIKTADFLADTHIGSNNAFSLDSRPRSRSRSRTPLSNNYTRMPTSTPKTPTRDHGQNHTHTHTPHAHFNVSPLPNAKTTPRPKLQRSNSHGSSPNVHGYGGIGLTPSVSWGGPGHVQAPRSVKRWARTAHLHEVKRKRDHRGENKEKVKEKDDEDVFSNTGTPSRPKTRSQDARDVGDGFPTSSLGISTLSSSVTHTPTRLKEPSRSLSPSPSPRTGKTDEDTDTDSTSWVDTETEAEVEMEAETDEEQ</sequence>